<comment type="similarity">
    <text evidence="6">Belongs to the DEAD box helicase family.</text>
</comment>
<gene>
    <name evidence="8" type="ORF">DERYTH_LOCUS25717</name>
</gene>
<evidence type="ECO:0000313" key="9">
    <source>
        <dbReference type="Proteomes" id="UP000789405"/>
    </source>
</evidence>
<dbReference type="GO" id="GO:0003723">
    <property type="term" value="F:RNA binding"/>
    <property type="evidence" value="ECO:0007669"/>
    <property type="project" value="UniProtKB-UniRule"/>
</dbReference>
<keyword evidence="9" id="KW-1185">Reference proteome</keyword>
<dbReference type="PANTHER" id="PTHR24031">
    <property type="entry name" value="RNA HELICASE"/>
    <property type="match status" value="1"/>
</dbReference>
<dbReference type="InterPro" id="IPR011545">
    <property type="entry name" value="DEAD/DEAH_box_helicase_dom"/>
</dbReference>
<dbReference type="Proteomes" id="UP000789405">
    <property type="component" value="Unassembled WGS sequence"/>
</dbReference>
<dbReference type="EC" id="3.6.4.13" evidence="6"/>
<feature type="short sequence motif" description="Q motif" evidence="5">
    <location>
        <begin position="73"/>
        <end position="101"/>
    </location>
</feature>
<evidence type="ECO:0000256" key="3">
    <source>
        <dbReference type="ARBA" id="ARBA00022806"/>
    </source>
</evidence>
<dbReference type="GO" id="GO:0003724">
    <property type="term" value="F:RNA helicase activity"/>
    <property type="evidence" value="ECO:0007669"/>
    <property type="project" value="UniProtKB-EC"/>
</dbReference>
<dbReference type="EMBL" id="CAJVPY010049454">
    <property type="protein sequence ID" value="CAG8812936.1"/>
    <property type="molecule type" value="Genomic_DNA"/>
</dbReference>
<evidence type="ECO:0000256" key="2">
    <source>
        <dbReference type="ARBA" id="ARBA00022801"/>
    </source>
</evidence>
<feature type="domain" description="DEAD-box RNA helicase Q" evidence="7">
    <location>
        <begin position="73"/>
        <end position="101"/>
    </location>
</feature>
<dbReference type="GO" id="GO:0016787">
    <property type="term" value="F:hydrolase activity"/>
    <property type="evidence" value="ECO:0007669"/>
    <property type="project" value="UniProtKB-KW"/>
</dbReference>
<dbReference type="AlphaFoldDB" id="A0A9N9K867"/>
<dbReference type="OrthoDB" id="10265785at2759"/>
<proteinExistence type="inferred from homology"/>
<feature type="non-terminal residue" evidence="8">
    <location>
        <position position="1"/>
    </location>
</feature>
<comment type="domain">
    <text evidence="6">The Q motif is unique to and characteristic of the DEAD box family of RNA helicases and controls ATP binding and hydrolysis.</text>
</comment>
<sequence>INVNAQSLSNFKLSKMDISEITTSTSSTNGDVDNLTAQIENLDTQEPKHRSLLESSYEVKVTSVDDEPLLSVTKFEELNLSPNLLKGIYEMGFTTPSKIQAKALPLLLKSPPQNMIGQSQSGTGKTAAFVLTMLSRIDYNLKSPQ</sequence>
<keyword evidence="2 6" id="KW-0378">Hydrolase</keyword>
<comment type="catalytic activity">
    <reaction evidence="6">
        <text>ATP + H2O = ADP + phosphate + H(+)</text>
        <dbReference type="Rhea" id="RHEA:13065"/>
        <dbReference type="ChEBI" id="CHEBI:15377"/>
        <dbReference type="ChEBI" id="CHEBI:15378"/>
        <dbReference type="ChEBI" id="CHEBI:30616"/>
        <dbReference type="ChEBI" id="CHEBI:43474"/>
        <dbReference type="ChEBI" id="CHEBI:456216"/>
        <dbReference type="EC" id="3.6.4.13"/>
    </reaction>
</comment>
<dbReference type="InterPro" id="IPR014014">
    <property type="entry name" value="RNA_helicase_DEAD_Q_motif"/>
</dbReference>
<evidence type="ECO:0000256" key="6">
    <source>
        <dbReference type="RuleBase" id="RU365068"/>
    </source>
</evidence>
<protein>
    <recommendedName>
        <fullName evidence="6">ATP-dependent RNA helicase</fullName>
        <ecNumber evidence="6">3.6.4.13</ecNumber>
    </recommendedName>
</protein>
<keyword evidence="3 6" id="KW-0347">Helicase</keyword>
<keyword evidence="1 6" id="KW-0547">Nucleotide-binding</keyword>
<feature type="non-terminal residue" evidence="8">
    <location>
        <position position="145"/>
    </location>
</feature>
<evidence type="ECO:0000259" key="7">
    <source>
        <dbReference type="PROSITE" id="PS51195"/>
    </source>
</evidence>
<comment type="function">
    <text evidence="6">RNA helicase.</text>
</comment>
<accession>A0A9N9K867</accession>
<dbReference type="Pfam" id="PF00270">
    <property type="entry name" value="DEAD"/>
    <property type="match status" value="1"/>
</dbReference>
<organism evidence="8 9">
    <name type="scientific">Dentiscutata erythropus</name>
    <dbReference type="NCBI Taxonomy" id="1348616"/>
    <lineage>
        <taxon>Eukaryota</taxon>
        <taxon>Fungi</taxon>
        <taxon>Fungi incertae sedis</taxon>
        <taxon>Mucoromycota</taxon>
        <taxon>Glomeromycotina</taxon>
        <taxon>Glomeromycetes</taxon>
        <taxon>Diversisporales</taxon>
        <taxon>Gigasporaceae</taxon>
        <taxon>Dentiscutata</taxon>
    </lineage>
</organism>
<dbReference type="GO" id="GO:0005524">
    <property type="term" value="F:ATP binding"/>
    <property type="evidence" value="ECO:0007669"/>
    <property type="project" value="UniProtKB-UniRule"/>
</dbReference>
<evidence type="ECO:0000313" key="8">
    <source>
        <dbReference type="EMBL" id="CAG8812936.1"/>
    </source>
</evidence>
<evidence type="ECO:0000256" key="4">
    <source>
        <dbReference type="ARBA" id="ARBA00022840"/>
    </source>
</evidence>
<comment type="caution">
    <text evidence="8">The sequence shown here is derived from an EMBL/GenBank/DDBJ whole genome shotgun (WGS) entry which is preliminary data.</text>
</comment>
<dbReference type="SUPFAM" id="SSF52540">
    <property type="entry name" value="P-loop containing nucleoside triphosphate hydrolases"/>
    <property type="match status" value="1"/>
</dbReference>
<dbReference type="PROSITE" id="PS51195">
    <property type="entry name" value="Q_MOTIF"/>
    <property type="match status" value="1"/>
</dbReference>
<keyword evidence="4 6" id="KW-0067">ATP-binding</keyword>
<reference evidence="8" key="1">
    <citation type="submission" date="2021-06" db="EMBL/GenBank/DDBJ databases">
        <authorList>
            <person name="Kallberg Y."/>
            <person name="Tangrot J."/>
            <person name="Rosling A."/>
        </authorList>
    </citation>
    <scope>NUCLEOTIDE SEQUENCE</scope>
    <source>
        <strain evidence="8">MA453B</strain>
    </source>
</reference>
<dbReference type="Gene3D" id="3.40.50.300">
    <property type="entry name" value="P-loop containing nucleotide triphosphate hydrolases"/>
    <property type="match status" value="1"/>
</dbReference>
<evidence type="ECO:0000256" key="5">
    <source>
        <dbReference type="PROSITE-ProRule" id="PRU00552"/>
    </source>
</evidence>
<dbReference type="InterPro" id="IPR027417">
    <property type="entry name" value="P-loop_NTPase"/>
</dbReference>
<keyword evidence="6" id="KW-0694">RNA-binding</keyword>
<name>A0A9N9K867_9GLOM</name>
<evidence type="ECO:0000256" key="1">
    <source>
        <dbReference type="ARBA" id="ARBA00022741"/>
    </source>
</evidence>